<reference evidence="6" key="1">
    <citation type="submission" date="2021-06" db="EMBL/GenBank/DDBJ databases">
        <authorList>
            <person name="Hodson N. C."/>
            <person name="Mongue J. A."/>
            <person name="Jaron S. K."/>
        </authorList>
    </citation>
    <scope>NUCLEOTIDE SEQUENCE</scope>
</reference>
<sequence length="149" mass="16450">MRNKTSIGPIALWPYFEKMGVEGVWELGIVGKGVLVGVIDTGVRGTHDALRENYIGTKNYGWFDPENLSKYPMAHRFQTHGTNSIGAVVGNNGLGVAPAAKWMACKAVDKDHMWHEDWVVACLQFMLCPTDYQGNNKNCSKAPHVITNS</sequence>
<name>A0A8J2L7E9_9HEXA</name>
<evidence type="ECO:0000256" key="1">
    <source>
        <dbReference type="ARBA" id="ARBA00022670"/>
    </source>
</evidence>
<dbReference type="InterPro" id="IPR023827">
    <property type="entry name" value="Peptidase_S8_Asp-AS"/>
</dbReference>
<dbReference type="PANTHER" id="PTHR42884:SF14">
    <property type="entry name" value="NEUROENDOCRINE CONVERTASE 1"/>
    <property type="match status" value="1"/>
</dbReference>
<dbReference type="OrthoDB" id="1740355at2759"/>
<evidence type="ECO:0000313" key="6">
    <source>
        <dbReference type="EMBL" id="CAG7827466.1"/>
    </source>
</evidence>
<dbReference type="PROSITE" id="PS51892">
    <property type="entry name" value="SUBTILASE"/>
    <property type="match status" value="1"/>
</dbReference>
<evidence type="ECO:0000256" key="2">
    <source>
        <dbReference type="ARBA" id="ARBA00022801"/>
    </source>
</evidence>
<dbReference type="PANTHER" id="PTHR42884">
    <property type="entry name" value="PROPROTEIN CONVERTASE SUBTILISIN/KEXIN-RELATED"/>
    <property type="match status" value="1"/>
</dbReference>
<evidence type="ECO:0000256" key="4">
    <source>
        <dbReference type="PROSITE-ProRule" id="PRU01240"/>
    </source>
</evidence>
<evidence type="ECO:0000259" key="5">
    <source>
        <dbReference type="Pfam" id="PF00082"/>
    </source>
</evidence>
<proteinExistence type="inferred from homology"/>
<dbReference type="GO" id="GO:0016485">
    <property type="term" value="P:protein processing"/>
    <property type="evidence" value="ECO:0007669"/>
    <property type="project" value="TreeGrafter"/>
</dbReference>
<evidence type="ECO:0000313" key="7">
    <source>
        <dbReference type="Proteomes" id="UP000708208"/>
    </source>
</evidence>
<gene>
    <name evidence="6" type="ORF">AFUS01_LOCUS37454</name>
</gene>
<feature type="non-terminal residue" evidence="6">
    <location>
        <position position="149"/>
    </location>
</feature>
<evidence type="ECO:0000256" key="3">
    <source>
        <dbReference type="ARBA" id="ARBA00022825"/>
    </source>
</evidence>
<keyword evidence="3" id="KW-0720">Serine protease</keyword>
<dbReference type="PROSITE" id="PS00136">
    <property type="entry name" value="SUBTILASE_ASP"/>
    <property type="match status" value="1"/>
</dbReference>
<dbReference type="Proteomes" id="UP000708208">
    <property type="component" value="Unassembled WGS sequence"/>
</dbReference>
<comment type="similarity">
    <text evidence="4">Belongs to the peptidase S8 family.</text>
</comment>
<keyword evidence="1" id="KW-0645">Protease</keyword>
<dbReference type="AlphaFoldDB" id="A0A8J2L7E9"/>
<dbReference type="GO" id="GO:0004252">
    <property type="term" value="F:serine-type endopeptidase activity"/>
    <property type="evidence" value="ECO:0007669"/>
    <property type="project" value="TreeGrafter"/>
</dbReference>
<dbReference type="EMBL" id="CAJVCH010543648">
    <property type="protein sequence ID" value="CAG7827466.1"/>
    <property type="molecule type" value="Genomic_DNA"/>
</dbReference>
<keyword evidence="7" id="KW-1185">Reference proteome</keyword>
<dbReference type="Pfam" id="PF00082">
    <property type="entry name" value="Peptidase_S8"/>
    <property type="match status" value="1"/>
</dbReference>
<keyword evidence="2" id="KW-0378">Hydrolase</keyword>
<organism evidence="6 7">
    <name type="scientific">Allacma fusca</name>
    <dbReference type="NCBI Taxonomy" id="39272"/>
    <lineage>
        <taxon>Eukaryota</taxon>
        <taxon>Metazoa</taxon>
        <taxon>Ecdysozoa</taxon>
        <taxon>Arthropoda</taxon>
        <taxon>Hexapoda</taxon>
        <taxon>Collembola</taxon>
        <taxon>Symphypleona</taxon>
        <taxon>Sminthuridae</taxon>
        <taxon>Allacma</taxon>
    </lineage>
</organism>
<feature type="domain" description="Peptidase S8/S53" evidence="5">
    <location>
        <begin position="31"/>
        <end position="118"/>
    </location>
</feature>
<comment type="caution">
    <text evidence="6">The sequence shown here is derived from an EMBL/GenBank/DDBJ whole genome shotgun (WGS) entry which is preliminary data.</text>
</comment>
<dbReference type="InterPro" id="IPR000209">
    <property type="entry name" value="Peptidase_S8/S53_dom"/>
</dbReference>
<dbReference type="GO" id="GO:0016020">
    <property type="term" value="C:membrane"/>
    <property type="evidence" value="ECO:0007669"/>
    <property type="project" value="TreeGrafter"/>
</dbReference>
<comment type="caution">
    <text evidence="4">Lacks conserved residue(s) required for the propagation of feature annotation.</text>
</comment>
<accession>A0A8J2L7E9</accession>
<protein>
    <recommendedName>
        <fullName evidence="5">Peptidase S8/S53 domain-containing protein</fullName>
    </recommendedName>
</protein>